<evidence type="ECO:0000313" key="3">
    <source>
        <dbReference type="Proteomes" id="UP000265520"/>
    </source>
</evidence>
<feature type="region of interest" description="Disordered" evidence="1">
    <location>
        <begin position="1"/>
        <end position="36"/>
    </location>
</feature>
<dbReference type="EMBL" id="LXQA010177912">
    <property type="protein sequence ID" value="MCI30212.1"/>
    <property type="molecule type" value="Genomic_DNA"/>
</dbReference>
<dbReference type="AlphaFoldDB" id="A0A392R298"/>
<comment type="caution">
    <text evidence="2">The sequence shown here is derived from an EMBL/GenBank/DDBJ whole genome shotgun (WGS) entry which is preliminary data.</text>
</comment>
<protein>
    <submittedName>
        <fullName evidence="2">Uncharacterized protein</fullName>
    </submittedName>
</protein>
<evidence type="ECO:0000313" key="2">
    <source>
        <dbReference type="EMBL" id="MCI30212.1"/>
    </source>
</evidence>
<name>A0A392R298_9FABA</name>
<reference evidence="2 3" key="1">
    <citation type="journal article" date="2018" name="Front. Plant Sci.">
        <title>Red Clover (Trifolium pratense) and Zigzag Clover (T. medium) - A Picture of Genomic Similarities and Differences.</title>
        <authorList>
            <person name="Dluhosova J."/>
            <person name="Istvanek J."/>
            <person name="Nedelnik J."/>
            <person name="Repkova J."/>
        </authorList>
    </citation>
    <scope>NUCLEOTIDE SEQUENCE [LARGE SCALE GENOMIC DNA]</scope>
    <source>
        <strain evidence="3">cv. 10/8</strain>
        <tissue evidence="2">Leaf</tissue>
    </source>
</reference>
<evidence type="ECO:0000256" key="1">
    <source>
        <dbReference type="SAM" id="MobiDB-lite"/>
    </source>
</evidence>
<dbReference type="Proteomes" id="UP000265520">
    <property type="component" value="Unassembled WGS sequence"/>
</dbReference>
<accession>A0A392R298</accession>
<sequence>MDDTKRSGQAFSSRNDIPNFRQQMGKSSPCGTKEGR</sequence>
<keyword evidence="3" id="KW-1185">Reference proteome</keyword>
<organism evidence="2 3">
    <name type="scientific">Trifolium medium</name>
    <dbReference type="NCBI Taxonomy" id="97028"/>
    <lineage>
        <taxon>Eukaryota</taxon>
        <taxon>Viridiplantae</taxon>
        <taxon>Streptophyta</taxon>
        <taxon>Embryophyta</taxon>
        <taxon>Tracheophyta</taxon>
        <taxon>Spermatophyta</taxon>
        <taxon>Magnoliopsida</taxon>
        <taxon>eudicotyledons</taxon>
        <taxon>Gunneridae</taxon>
        <taxon>Pentapetalae</taxon>
        <taxon>rosids</taxon>
        <taxon>fabids</taxon>
        <taxon>Fabales</taxon>
        <taxon>Fabaceae</taxon>
        <taxon>Papilionoideae</taxon>
        <taxon>50 kb inversion clade</taxon>
        <taxon>NPAAA clade</taxon>
        <taxon>Hologalegina</taxon>
        <taxon>IRL clade</taxon>
        <taxon>Trifolieae</taxon>
        <taxon>Trifolium</taxon>
    </lineage>
</organism>
<feature type="compositionally biased region" description="Polar residues" evidence="1">
    <location>
        <begin position="7"/>
        <end position="30"/>
    </location>
</feature>
<proteinExistence type="predicted"/>
<feature type="non-terminal residue" evidence="2">
    <location>
        <position position="36"/>
    </location>
</feature>